<evidence type="ECO:0000313" key="1">
    <source>
        <dbReference type="EMBL" id="SEA08164.1"/>
    </source>
</evidence>
<gene>
    <name evidence="1" type="ORF">SAMN04515656_103119</name>
</gene>
<keyword evidence="2" id="KW-1185">Reference proteome</keyword>
<dbReference type="RefSeq" id="WP_090304818.1">
    <property type="nucleotide sequence ID" value="NZ_FNRK01000003.1"/>
</dbReference>
<accession>A0A1H3YB21</accession>
<protein>
    <submittedName>
        <fullName evidence="1">TupA-like ATPgrasp</fullName>
    </submittedName>
</protein>
<proteinExistence type="predicted"/>
<dbReference type="AlphaFoldDB" id="A0A1H3YB21"/>
<name>A0A1H3YB21_9FIRM</name>
<organism evidence="1 2">
    <name type="scientific">Eubacterium aggregans</name>
    <dbReference type="NCBI Taxonomy" id="81409"/>
    <lineage>
        <taxon>Bacteria</taxon>
        <taxon>Bacillati</taxon>
        <taxon>Bacillota</taxon>
        <taxon>Clostridia</taxon>
        <taxon>Eubacteriales</taxon>
        <taxon>Eubacteriaceae</taxon>
        <taxon>Eubacterium</taxon>
    </lineage>
</organism>
<dbReference type="Proteomes" id="UP000199394">
    <property type="component" value="Unassembled WGS sequence"/>
</dbReference>
<reference evidence="1 2" key="1">
    <citation type="submission" date="2016-10" db="EMBL/GenBank/DDBJ databases">
        <authorList>
            <person name="de Groot N.N."/>
        </authorList>
    </citation>
    <scope>NUCLEOTIDE SEQUENCE [LARGE SCALE GENOMIC DNA]</scope>
    <source>
        <strain evidence="1 2">SR12</strain>
    </source>
</reference>
<sequence>MQWKKMLKAGAKYISNSDYRFLINAGFGKCDSMNDEDYLKKKYSIIMGKELNLDNPQTFNEKLQWLKLYDRKPEYTMMVDKIEVRKYIAETIGEEYLIPCLETWDRAKDINFDDLPNQFVLKCNHNSGTGMCICKDKTKIDFKKVQNGLDKGLRENFYLHAREWPYKNVKRRIIAEQFMGNNLIDYKFYCFNGEPKFLYVALANITDGKKDDLLSFYTLDWKPAPFYRKDHKPFPYKINKPDSLDEMLNIARILSEDIPFVRVDLYEVEGKIFFSELTFSPGGGFGQFYPQIWEEKIGGWLELPGRKE</sequence>
<dbReference type="SUPFAM" id="SSF56059">
    <property type="entry name" value="Glutathione synthetase ATP-binding domain-like"/>
    <property type="match status" value="1"/>
</dbReference>
<dbReference type="STRING" id="81409.SAMN04515656_103119"/>
<evidence type="ECO:0000313" key="2">
    <source>
        <dbReference type="Proteomes" id="UP000199394"/>
    </source>
</evidence>
<dbReference type="InterPro" id="IPR029465">
    <property type="entry name" value="ATPgrasp_TupA"/>
</dbReference>
<dbReference type="EMBL" id="FNRK01000003">
    <property type="protein sequence ID" value="SEA08164.1"/>
    <property type="molecule type" value="Genomic_DNA"/>
</dbReference>
<dbReference type="Pfam" id="PF14305">
    <property type="entry name" value="ATPgrasp_TupA"/>
    <property type="match status" value="1"/>
</dbReference>
<dbReference type="OrthoDB" id="9791827at2"/>